<name>A0AAW0AT08_9AGAR</name>
<reference evidence="1 2" key="1">
    <citation type="journal article" date="2024" name="J Genomics">
        <title>Draft genome sequencing and assembly of Favolaschia claudopus CIRM-BRFM 2984 isolated from oak limbs.</title>
        <authorList>
            <person name="Navarro D."/>
            <person name="Drula E."/>
            <person name="Chaduli D."/>
            <person name="Cazenave R."/>
            <person name="Ahrendt S."/>
            <person name="Wang J."/>
            <person name="Lipzen A."/>
            <person name="Daum C."/>
            <person name="Barry K."/>
            <person name="Grigoriev I.V."/>
            <person name="Favel A."/>
            <person name="Rosso M.N."/>
            <person name="Martin F."/>
        </authorList>
    </citation>
    <scope>NUCLEOTIDE SEQUENCE [LARGE SCALE GENOMIC DNA]</scope>
    <source>
        <strain evidence="1 2">CIRM-BRFM 2984</strain>
    </source>
</reference>
<evidence type="ECO:0008006" key="3">
    <source>
        <dbReference type="Google" id="ProtNLM"/>
    </source>
</evidence>
<keyword evidence="2" id="KW-1185">Reference proteome</keyword>
<proteinExistence type="predicted"/>
<gene>
    <name evidence="1" type="ORF">R3P38DRAFT_2543145</name>
</gene>
<comment type="caution">
    <text evidence="1">The sequence shown here is derived from an EMBL/GenBank/DDBJ whole genome shotgun (WGS) entry which is preliminary data.</text>
</comment>
<accession>A0AAW0AT08</accession>
<evidence type="ECO:0000313" key="1">
    <source>
        <dbReference type="EMBL" id="KAK7016085.1"/>
    </source>
</evidence>
<dbReference type="EMBL" id="JAWWNJ010000052">
    <property type="protein sequence ID" value="KAK7016085.1"/>
    <property type="molecule type" value="Genomic_DNA"/>
</dbReference>
<sequence>MWNIRFSDPYQAITYDLLHFDESGRWAHHQKLSPALVSWLTTFSNATNAADDETSDSTKAESLEGFGRRIPKSTLEPGSPSNHWIFGSRLRHGDNRSYEDLHGGNNPMYRAFDPRLRDFLHAQFPNEYLTYEDTTTVYFSHFSLIEVFQFLYLSYQSKEDWRNAEDILRCNSNWNKEGSRYDCILFNSDEPGLACARLRSLIRCKLPSSRIVDLAIVNPMKISKWRPKTVWDGCLVHEESKDLSFLLRDSCFDSQQWRNPQFLA</sequence>
<protein>
    <recommendedName>
        <fullName evidence="3">Exostosin GT47 domain-containing protein</fullName>
    </recommendedName>
</protein>
<evidence type="ECO:0000313" key="2">
    <source>
        <dbReference type="Proteomes" id="UP001362999"/>
    </source>
</evidence>
<dbReference type="Proteomes" id="UP001362999">
    <property type="component" value="Unassembled WGS sequence"/>
</dbReference>
<organism evidence="1 2">
    <name type="scientific">Favolaschia claudopus</name>
    <dbReference type="NCBI Taxonomy" id="2862362"/>
    <lineage>
        <taxon>Eukaryota</taxon>
        <taxon>Fungi</taxon>
        <taxon>Dikarya</taxon>
        <taxon>Basidiomycota</taxon>
        <taxon>Agaricomycotina</taxon>
        <taxon>Agaricomycetes</taxon>
        <taxon>Agaricomycetidae</taxon>
        <taxon>Agaricales</taxon>
        <taxon>Marasmiineae</taxon>
        <taxon>Mycenaceae</taxon>
        <taxon>Favolaschia</taxon>
    </lineage>
</organism>
<dbReference type="AlphaFoldDB" id="A0AAW0AT08"/>